<dbReference type="EMBL" id="JACHND010000001">
    <property type="protein sequence ID" value="MBB4699323.1"/>
    <property type="molecule type" value="Genomic_DNA"/>
</dbReference>
<proteinExistence type="predicted"/>
<name>A0A7W7G6A2_9ACTN</name>
<dbReference type="Gene3D" id="3.90.75.20">
    <property type="match status" value="1"/>
</dbReference>
<reference evidence="2 3" key="1">
    <citation type="submission" date="2020-08" db="EMBL/GenBank/DDBJ databases">
        <title>Sequencing the genomes of 1000 actinobacteria strains.</title>
        <authorList>
            <person name="Klenk H.-P."/>
        </authorList>
    </citation>
    <scope>NUCLEOTIDE SEQUENCE [LARGE SCALE GENOMIC DNA]</scope>
    <source>
        <strain evidence="2 3">DSM 45784</strain>
    </source>
</reference>
<accession>A0A7W7G6A2</accession>
<sequence>MNVQTVLDFEAVTVLASSRRGPVPILLDLADAERLDGRRLSLGSHGYAQLRDGGERLPVHRWVLGAQRGDGRIVDHINGDPYDCRRSNLRFVTAAENSANRRTTAASGFRGVCKRHGRWAAQGKVRGRAVHLGTYDTVQEAAWVAHEWRLANLPGYLGRGFTSVPTVKPVAA</sequence>
<dbReference type="InterPro" id="IPR016177">
    <property type="entry name" value="DNA-bd_dom_sf"/>
</dbReference>
<dbReference type="GO" id="GO:0003700">
    <property type="term" value="F:DNA-binding transcription factor activity"/>
    <property type="evidence" value="ECO:0007669"/>
    <property type="project" value="InterPro"/>
</dbReference>
<feature type="domain" description="HNH nuclease" evidence="1">
    <location>
        <begin position="59"/>
        <end position="98"/>
    </location>
</feature>
<dbReference type="RefSeq" id="WP_184876770.1">
    <property type="nucleotide sequence ID" value="NZ_BOOV01000052.1"/>
</dbReference>
<dbReference type="Proteomes" id="UP000542210">
    <property type="component" value="Unassembled WGS sequence"/>
</dbReference>
<evidence type="ECO:0000313" key="2">
    <source>
        <dbReference type="EMBL" id="MBB4699323.1"/>
    </source>
</evidence>
<dbReference type="Pfam" id="PF13392">
    <property type="entry name" value="HNH_3"/>
    <property type="match status" value="1"/>
</dbReference>
<protein>
    <recommendedName>
        <fullName evidence="1">HNH nuclease domain-containing protein</fullName>
    </recommendedName>
</protein>
<organism evidence="2 3">
    <name type="scientific">Sphaerisporangium siamense</name>
    <dbReference type="NCBI Taxonomy" id="795645"/>
    <lineage>
        <taxon>Bacteria</taxon>
        <taxon>Bacillati</taxon>
        <taxon>Actinomycetota</taxon>
        <taxon>Actinomycetes</taxon>
        <taxon>Streptosporangiales</taxon>
        <taxon>Streptosporangiaceae</taxon>
        <taxon>Sphaerisporangium</taxon>
    </lineage>
</organism>
<dbReference type="Gene3D" id="3.30.730.10">
    <property type="entry name" value="AP2/ERF domain"/>
    <property type="match status" value="1"/>
</dbReference>
<gene>
    <name evidence="2" type="ORF">BJ982_000867</name>
</gene>
<evidence type="ECO:0000313" key="3">
    <source>
        <dbReference type="Proteomes" id="UP000542210"/>
    </source>
</evidence>
<dbReference type="AlphaFoldDB" id="A0A7W7G6A2"/>
<dbReference type="InterPro" id="IPR036955">
    <property type="entry name" value="AP2/ERF_dom_sf"/>
</dbReference>
<comment type="caution">
    <text evidence="2">The sequence shown here is derived from an EMBL/GenBank/DDBJ whole genome shotgun (WGS) entry which is preliminary data.</text>
</comment>
<keyword evidence="3" id="KW-1185">Reference proteome</keyword>
<dbReference type="SUPFAM" id="SSF54060">
    <property type="entry name" value="His-Me finger endonucleases"/>
    <property type="match status" value="1"/>
</dbReference>
<dbReference type="InterPro" id="IPR044925">
    <property type="entry name" value="His-Me_finger_sf"/>
</dbReference>
<evidence type="ECO:0000259" key="1">
    <source>
        <dbReference type="Pfam" id="PF13392"/>
    </source>
</evidence>
<dbReference type="GO" id="GO:0003677">
    <property type="term" value="F:DNA binding"/>
    <property type="evidence" value="ECO:0007669"/>
    <property type="project" value="InterPro"/>
</dbReference>
<dbReference type="SUPFAM" id="SSF54171">
    <property type="entry name" value="DNA-binding domain"/>
    <property type="match status" value="1"/>
</dbReference>
<dbReference type="InterPro" id="IPR003615">
    <property type="entry name" value="HNH_nuc"/>
</dbReference>